<keyword evidence="1 7" id="KW-1003">Cell membrane</keyword>
<name>A0A7W4W238_9GAMM</name>
<evidence type="ECO:0000256" key="7">
    <source>
        <dbReference type="HAMAP-Rule" id="MF_00599"/>
    </source>
</evidence>
<keyword evidence="9" id="KW-1185">Reference proteome</keyword>
<dbReference type="HAMAP" id="MF_00599">
    <property type="entry name" value="FtsB"/>
    <property type="match status" value="1"/>
</dbReference>
<dbReference type="GO" id="GO:0043093">
    <property type="term" value="P:FtsZ-dependent cytokinesis"/>
    <property type="evidence" value="ECO:0007669"/>
    <property type="project" value="UniProtKB-UniRule"/>
</dbReference>
<proteinExistence type="inferred from homology"/>
<organism evidence="8 9">
    <name type="scientific">Litorivivens lipolytica</name>
    <dbReference type="NCBI Taxonomy" id="1524264"/>
    <lineage>
        <taxon>Bacteria</taxon>
        <taxon>Pseudomonadati</taxon>
        <taxon>Pseudomonadota</taxon>
        <taxon>Gammaproteobacteria</taxon>
        <taxon>Litorivivens</taxon>
    </lineage>
</organism>
<comment type="subcellular location">
    <subcellularLocation>
        <location evidence="7">Cell inner membrane</location>
        <topology evidence="7">Single-pass type II membrane protein</topology>
    </subcellularLocation>
    <text evidence="7">Localizes to the division septum.</text>
</comment>
<keyword evidence="2 7" id="KW-0132">Cell division</keyword>
<comment type="subunit">
    <text evidence="7">Part of a complex composed of FtsB, FtsL and FtsQ.</text>
</comment>
<dbReference type="EMBL" id="JACHWY010000001">
    <property type="protein sequence ID" value="MBB3046030.1"/>
    <property type="molecule type" value="Genomic_DNA"/>
</dbReference>
<keyword evidence="3 7" id="KW-0812">Transmembrane</keyword>
<keyword evidence="7" id="KW-0175">Coiled coil</keyword>
<protein>
    <recommendedName>
        <fullName evidence="7">Cell division protein FtsB</fullName>
    </recommendedName>
</protein>
<dbReference type="GO" id="GO:0005886">
    <property type="term" value="C:plasma membrane"/>
    <property type="evidence" value="ECO:0007669"/>
    <property type="project" value="UniProtKB-SubCell"/>
</dbReference>
<dbReference type="GO" id="GO:0032153">
    <property type="term" value="C:cell division site"/>
    <property type="evidence" value="ECO:0007669"/>
    <property type="project" value="UniProtKB-UniRule"/>
</dbReference>
<sequence>MIRRNWLLFALLAVLLWLQFRLWFGPGSWEEITRLRREIAQQEETNAELRARNEKLSREVQSLKSDLGTVEERARRELGLIKEGETFYLIVEEDKKP</sequence>
<evidence type="ECO:0000256" key="2">
    <source>
        <dbReference type="ARBA" id="ARBA00022618"/>
    </source>
</evidence>
<dbReference type="Pfam" id="PF04977">
    <property type="entry name" value="DivIC"/>
    <property type="match status" value="1"/>
</dbReference>
<keyword evidence="5 7" id="KW-0472">Membrane</keyword>
<comment type="function">
    <text evidence="7">Essential cell division protein. May link together the upstream cell division proteins, which are predominantly cytoplasmic, with the downstream cell division proteins, which are predominantly periplasmic.</text>
</comment>
<evidence type="ECO:0000256" key="5">
    <source>
        <dbReference type="ARBA" id="ARBA00023136"/>
    </source>
</evidence>
<dbReference type="NCBIfam" id="NF002058">
    <property type="entry name" value="PRK00888.1"/>
    <property type="match status" value="1"/>
</dbReference>
<evidence type="ECO:0000256" key="1">
    <source>
        <dbReference type="ARBA" id="ARBA00022475"/>
    </source>
</evidence>
<reference evidence="8 9" key="1">
    <citation type="submission" date="2020-08" db="EMBL/GenBank/DDBJ databases">
        <title>Genomic Encyclopedia of Type Strains, Phase III (KMG-III): the genomes of soil and plant-associated and newly described type strains.</title>
        <authorList>
            <person name="Whitman W."/>
        </authorList>
    </citation>
    <scope>NUCLEOTIDE SEQUENCE [LARGE SCALE GENOMIC DNA]</scope>
    <source>
        <strain evidence="8 9">CECT 8654</strain>
    </source>
</reference>
<dbReference type="GO" id="GO:0030428">
    <property type="term" value="C:cell septum"/>
    <property type="evidence" value="ECO:0007669"/>
    <property type="project" value="TreeGrafter"/>
</dbReference>
<comment type="caution">
    <text evidence="8">The sequence shown here is derived from an EMBL/GenBank/DDBJ whole genome shotgun (WGS) entry which is preliminary data.</text>
</comment>
<evidence type="ECO:0000313" key="9">
    <source>
        <dbReference type="Proteomes" id="UP000537130"/>
    </source>
</evidence>
<gene>
    <name evidence="7" type="primary">ftsB</name>
    <name evidence="8" type="ORF">FHR99_000266</name>
</gene>
<dbReference type="PANTHER" id="PTHR37485">
    <property type="entry name" value="CELL DIVISION PROTEIN FTSB"/>
    <property type="match status" value="1"/>
</dbReference>
<feature type="topological domain" description="Periplasmic" evidence="7">
    <location>
        <begin position="25"/>
        <end position="97"/>
    </location>
</feature>
<evidence type="ECO:0000256" key="3">
    <source>
        <dbReference type="ARBA" id="ARBA00022692"/>
    </source>
</evidence>
<evidence type="ECO:0000256" key="6">
    <source>
        <dbReference type="ARBA" id="ARBA00023306"/>
    </source>
</evidence>
<dbReference type="Proteomes" id="UP000537130">
    <property type="component" value="Unassembled WGS sequence"/>
</dbReference>
<dbReference type="InterPro" id="IPR007060">
    <property type="entry name" value="FtsL/DivIC"/>
</dbReference>
<evidence type="ECO:0000256" key="4">
    <source>
        <dbReference type="ARBA" id="ARBA00022989"/>
    </source>
</evidence>
<dbReference type="AlphaFoldDB" id="A0A7W4W238"/>
<feature type="coiled-coil region" evidence="7">
    <location>
        <begin position="32"/>
        <end position="73"/>
    </location>
</feature>
<evidence type="ECO:0000313" key="8">
    <source>
        <dbReference type="EMBL" id="MBB3046030.1"/>
    </source>
</evidence>
<comment type="similarity">
    <text evidence="7">Belongs to the FtsB family.</text>
</comment>
<accession>A0A7W4W238</accession>
<keyword evidence="4 7" id="KW-1133">Transmembrane helix</keyword>
<dbReference type="InterPro" id="IPR023081">
    <property type="entry name" value="Cell_div_FtsB"/>
</dbReference>
<dbReference type="RefSeq" id="WP_343067317.1">
    <property type="nucleotide sequence ID" value="NZ_JACHWY010000001.1"/>
</dbReference>
<keyword evidence="6 7" id="KW-0131">Cell cycle</keyword>
<keyword evidence="7" id="KW-0997">Cell inner membrane</keyword>
<dbReference type="PANTHER" id="PTHR37485:SF1">
    <property type="entry name" value="CELL DIVISION PROTEIN FTSB"/>
    <property type="match status" value="1"/>
</dbReference>
<feature type="topological domain" description="Cytoplasmic" evidence="7">
    <location>
        <begin position="1"/>
        <end position="6"/>
    </location>
</feature>